<feature type="transmembrane region" description="Helical" evidence="9">
    <location>
        <begin position="179"/>
        <end position="204"/>
    </location>
</feature>
<keyword evidence="5 9" id="KW-0472">Membrane</keyword>
<evidence type="ECO:0000256" key="2">
    <source>
        <dbReference type="ARBA" id="ARBA00022692"/>
    </source>
</evidence>
<feature type="transmembrane region" description="Helical" evidence="9">
    <location>
        <begin position="58"/>
        <end position="81"/>
    </location>
</feature>
<dbReference type="Gene3D" id="1.20.1070.10">
    <property type="entry name" value="Rhodopsin 7-helix transmembrane proteins"/>
    <property type="match status" value="1"/>
</dbReference>
<evidence type="ECO:0000256" key="8">
    <source>
        <dbReference type="RuleBase" id="RU000688"/>
    </source>
</evidence>
<keyword evidence="3 9" id="KW-1133">Transmembrane helix</keyword>
<dbReference type="PRINTS" id="PR00237">
    <property type="entry name" value="GPCRRHODOPSN"/>
</dbReference>
<keyword evidence="4 8" id="KW-0297">G-protein coupled receptor</keyword>
<keyword evidence="11" id="KW-1185">Reference proteome</keyword>
<dbReference type="PANTHER" id="PTHR24238">
    <property type="entry name" value="G-PROTEIN COUPLED RECEPTOR"/>
    <property type="match status" value="1"/>
</dbReference>
<evidence type="ECO:0000313" key="11">
    <source>
        <dbReference type="Proteomes" id="UP001652625"/>
    </source>
</evidence>
<evidence type="ECO:0000313" key="12">
    <source>
        <dbReference type="RefSeq" id="XP_065658779.1"/>
    </source>
</evidence>
<keyword evidence="7 8" id="KW-0807">Transducer</keyword>
<proteinExistence type="inferred from homology"/>
<evidence type="ECO:0000259" key="10">
    <source>
        <dbReference type="PROSITE" id="PS50262"/>
    </source>
</evidence>
<comment type="subcellular location">
    <subcellularLocation>
        <location evidence="1">Membrane</location>
        <topology evidence="1">Multi-pass membrane protein</topology>
    </subcellularLocation>
</comment>
<evidence type="ECO:0000256" key="3">
    <source>
        <dbReference type="ARBA" id="ARBA00022989"/>
    </source>
</evidence>
<dbReference type="SUPFAM" id="SSF81321">
    <property type="entry name" value="Family A G protein-coupled receptor-like"/>
    <property type="match status" value="1"/>
</dbReference>
<organism evidence="11 12">
    <name type="scientific">Hydra vulgaris</name>
    <name type="common">Hydra</name>
    <name type="synonym">Hydra attenuata</name>
    <dbReference type="NCBI Taxonomy" id="6087"/>
    <lineage>
        <taxon>Eukaryota</taxon>
        <taxon>Metazoa</taxon>
        <taxon>Cnidaria</taxon>
        <taxon>Hydrozoa</taxon>
        <taxon>Hydroidolina</taxon>
        <taxon>Anthoathecata</taxon>
        <taxon>Aplanulata</taxon>
        <taxon>Hydridae</taxon>
        <taxon>Hydra</taxon>
    </lineage>
</organism>
<dbReference type="Pfam" id="PF00001">
    <property type="entry name" value="7tm_1"/>
    <property type="match status" value="1"/>
</dbReference>
<evidence type="ECO:0000256" key="6">
    <source>
        <dbReference type="ARBA" id="ARBA00023170"/>
    </source>
</evidence>
<dbReference type="InterPro" id="IPR017452">
    <property type="entry name" value="GPCR_Rhodpsn_7TM"/>
</dbReference>
<keyword evidence="6 8" id="KW-0675">Receptor</keyword>
<feature type="transmembrane region" description="Helical" evidence="9">
    <location>
        <begin position="101"/>
        <end position="119"/>
    </location>
</feature>
<reference evidence="12" key="1">
    <citation type="submission" date="2025-08" db="UniProtKB">
        <authorList>
            <consortium name="RefSeq"/>
        </authorList>
    </citation>
    <scope>IDENTIFICATION</scope>
</reference>
<feature type="transmembrane region" description="Helical" evidence="9">
    <location>
        <begin position="234"/>
        <end position="260"/>
    </location>
</feature>
<keyword evidence="2 8" id="KW-0812">Transmembrane</keyword>
<dbReference type="GeneID" id="124818000"/>
<feature type="transmembrane region" description="Helical" evidence="9">
    <location>
        <begin position="139"/>
        <end position="159"/>
    </location>
</feature>
<dbReference type="RefSeq" id="XP_065658779.1">
    <property type="nucleotide sequence ID" value="XM_065802707.1"/>
</dbReference>
<comment type="similarity">
    <text evidence="8">Belongs to the G-protein coupled receptor 1 family.</text>
</comment>
<name>A0ABM4CAT8_HYDVU</name>
<evidence type="ECO:0000256" key="4">
    <source>
        <dbReference type="ARBA" id="ARBA00023040"/>
    </source>
</evidence>
<feature type="transmembrane region" description="Helical" evidence="9">
    <location>
        <begin position="20"/>
        <end position="46"/>
    </location>
</feature>
<sequence>MSNSSKFFEETMNAIQINNMLLVIAFGFIFLTGGVGNLLVIYVFGFKKKLCHRITADWLILYLGVVDFLSSIFNPPLYIYFTLTRHQQWHFGKLGCKILPALGPIMSSISFGVLLIFAIDRYLAIVSPVKGSVLSWKSVTAAFITDIILSYCGYLHYILGLKISSGIKNNDICEAPEEIFSYSIANSILISFRFIFFVTVFTFTTVKIHIQLKKCQHTSFSRELQRKHRKDSKAILFVLIVMGAVFSLLVFPKEILHLVYSLSWLKNNNGISHTPMLLRISSWLKALHTANSCANVFIYSKMHKVYRKQIFQLFYHIFCKKEYLRQRYFIKLNIIPKSDRTFKFCKDVKQSAFYK</sequence>
<dbReference type="PROSITE" id="PS50262">
    <property type="entry name" value="G_PROTEIN_RECEP_F1_2"/>
    <property type="match status" value="1"/>
</dbReference>
<evidence type="ECO:0000256" key="5">
    <source>
        <dbReference type="ARBA" id="ARBA00023136"/>
    </source>
</evidence>
<dbReference type="PROSITE" id="PS00237">
    <property type="entry name" value="G_PROTEIN_RECEP_F1_1"/>
    <property type="match status" value="1"/>
</dbReference>
<feature type="domain" description="G-protein coupled receptors family 1 profile" evidence="10">
    <location>
        <begin position="36"/>
        <end position="299"/>
    </location>
</feature>
<gene>
    <name evidence="12" type="primary">LOC124818000</name>
</gene>
<dbReference type="InterPro" id="IPR000276">
    <property type="entry name" value="GPCR_Rhodpsn"/>
</dbReference>
<evidence type="ECO:0000256" key="1">
    <source>
        <dbReference type="ARBA" id="ARBA00004141"/>
    </source>
</evidence>
<evidence type="ECO:0000256" key="9">
    <source>
        <dbReference type="SAM" id="Phobius"/>
    </source>
</evidence>
<accession>A0ABM4CAT8</accession>
<evidence type="ECO:0000256" key="7">
    <source>
        <dbReference type="ARBA" id="ARBA00023224"/>
    </source>
</evidence>
<protein>
    <submittedName>
        <fullName evidence="12">C5a anaphylatoxin chemotactic receptor 1</fullName>
    </submittedName>
</protein>
<dbReference type="CDD" id="cd00637">
    <property type="entry name" value="7tm_classA_rhodopsin-like"/>
    <property type="match status" value="1"/>
</dbReference>
<dbReference type="Proteomes" id="UP001652625">
    <property type="component" value="Chromosome 08"/>
</dbReference>